<proteinExistence type="predicted"/>
<accession>A0A084VDA7</accession>
<evidence type="ECO:0000313" key="3">
    <source>
        <dbReference type="Proteomes" id="UP000030765"/>
    </source>
</evidence>
<organism evidence="1">
    <name type="scientific">Anopheles sinensis</name>
    <name type="common">Mosquito</name>
    <dbReference type="NCBI Taxonomy" id="74873"/>
    <lineage>
        <taxon>Eukaryota</taxon>
        <taxon>Metazoa</taxon>
        <taxon>Ecdysozoa</taxon>
        <taxon>Arthropoda</taxon>
        <taxon>Hexapoda</taxon>
        <taxon>Insecta</taxon>
        <taxon>Pterygota</taxon>
        <taxon>Neoptera</taxon>
        <taxon>Endopterygota</taxon>
        <taxon>Diptera</taxon>
        <taxon>Nematocera</taxon>
        <taxon>Culicoidea</taxon>
        <taxon>Culicidae</taxon>
        <taxon>Anophelinae</taxon>
        <taxon>Anopheles</taxon>
    </lineage>
</organism>
<reference evidence="2" key="2">
    <citation type="submission" date="2020-05" db="UniProtKB">
        <authorList>
            <consortium name="EnsemblMetazoa"/>
        </authorList>
    </citation>
    <scope>IDENTIFICATION</scope>
</reference>
<gene>
    <name evidence="1" type="ORF">ZHAS_00002910</name>
</gene>
<sequence>MTSRNLEVAIIPVRDAYVNFPAPGALTLTVAAFTHGHGLTPVANRCSGRPSP</sequence>
<keyword evidence="3" id="KW-1185">Reference proteome</keyword>
<dbReference type="EMBL" id="ATLV01011195">
    <property type="status" value="NOT_ANNOTATED_CDS"/>
    <property type="molecule type" value="Genomic_DNA"/>
</dbReference>
<name>A0A084VDA7_ANOSI</name>
<evidence type="ECO:0000313" key="2">
    <source>
        <dbReference type="EnsemblMetazoa" id="ASIC002910-PA"/>
    </source>
</evidence>
<dbReference type="EMBL" id="KE524650">
    <property type="protein sequence ID" value="KFB35951.1"/>
    <property type="molecule type" value="Genomic_DNA"/>
</dbReference>
<dbReference type="VEuPathDB" id="VectorBase:ASIC002910"/>
<dbReference type="Proteomes" id="UP000030765">
    <property type="component" value="Unassembled WGS sequence"/>
</dbReference>
<reference evidence="1 3" key="1">
    <citation type="journal article" date="2014" name="BMC Genomics">
        <title>Genome sequence of Anopheles sinensis provides insight into genetics basis of mosquito competence for malaria parasites.</title>
        <authorList>
            <person name="Zhou D."/>
            <person name="Zhang D."/>
            <person name="Ding G."/>
            <person name="Shi L."/>
            <person name="Hou Q."/>
            <person name="Ye Y."/>
            <person name="Xu Y."/>
            <person name="Zhou H."/>
            <person name="Xiong C."/>
            <person name="Li S."/>
            <person name="Yu J."/>
            <person name="Hong S."/>
            <person name="Yu X."/>
            <person name="Zou P."/>
            <person name="Chen C."/>
            <person name="Chang X."/>
            <person name="Wang W."/>
            <person name="Lv Y."/>
            <person name="Sun Y."/>
            <person name="Ma L."/>
            <person name="Shen B."/>
            <person name="Zhu C."/>
        </authorList>
    </citation>
    <scope>NUCLEOTIDE SEQUENCE [LARGE SCALE GENOMIC DNA]</scope>
</reference>
<protein>
    <submittedName>
        <fullName evidence="1">Uncharacterized protein LOC100124857</fullName>
    </submittedName>
</protein>
<evidence type="ECO:0000313" key="1">
    <source>
        <dbReference type="EMBL" id="KFB35951.1"/>
    </source>
</evidence>
<dbReference type="EnsemblMetazoa" id="ASIC002910-RA">
    <property type="protein sequence ID" value="ASIC002910-PA"/>
    <property type="gene ID" value="ASIC002910"/>
</dbReference>
<dbReference type="AlphaFoldDB" id="A0A084VDA7"/>